<evidence type="ECO:0000256" key="1">
    <source>
        <dbReference type="SAM" id="MobiDB-lite"/>
    </source>
</evidence>
<protein>
    <submittedName>
        <fullName evidence="2">Uncharacterized protein</fullName>
    </submittedName>
</protein>
<feature type="region of interest" description="Disordered" evidence="1">
    <location>
        <begin position="130"/>
        <end position="253"/>
    </location>
</feature>
<gene>
    <name evidence="2" type="ORF">KGF56_002967</name>
</gene>
<proteinExistence type="predicted"/>
<keyword evidence="3" id="KW-1185">Reference proteome</keyword>
<organism evidence="2 3">
    <name type="scientific">Candida oxycetoniae</name>
    <dbReference type="NCBI Taxonomy" id="497107"/>
    <lineage>
        <taxon>Eukaryota</taxon>
        <taxon>Fungi</taxon>
        <taxon>Dikarya</taxon>
        <taxon>Ascomycota</taxon>
        <taxon>Saccharomycotina</taxon>
        <taxon>Pichiomycetes</taxon>
        <taxon>Debaryomycetaceae</taxon>
        <taxon>Candida/Lodderomyces clade</taxon>
        <taxon>Candida</taxon>
    </lineage>
</organism>
<feature type="compositionally biased region" description="Pro residues" evidence="1">
    <location>
        <begin position="300"/>
        <end position="310"/>
    </location>
</feature>
<feature type="region of interest" description="Disordered" evidence="1">
    <location>
        <begin position="792"/>
        <end position="819"/>
    </location>
</feature>
<dbReference type="Proteomes" id="UP001202479">
    <property type="component" value="Unassembled WGS sequence"/>
</dbReference>
<dbReference type="GeneID" id="73380584"/>
<feature type="region of interest" description="Disordered" evidence="1">
    <location>
        <begin position="271"/>
        <end position="403"/>
    </location>
</feature>
<dbReference type="RefSeq" id="XP_049179951.1">
    <property type="nucleotide sequence ID" value="XM_049324251.1"/>
</dbReference>
<feature type="compositionally biased region" description="Polar residues" evidence="1">
    <location>
        <begin position="873"/>
        <end position="895"/>
    </location>
</feature>
<feature type="compositionally biased region" description="Polar residues" evidence="1">
    <location>
        <begin position="806"/>
        <end position="819"/>
    </location>
</feature>
<feature type="region of interest" description="Disordered" evidence="1">
    <location>
        <begin position="873"/>
        <end position="915"/>
    </location>
</feature>
<comment type="caution">
    <text evidence="2">The sequence shown here is derived from an EMBL/GenBank/DDBJ whole genome shotgun (WGS) entry which is preliminary data.</text>
</comment>
<sequence>MDHSYIRTFKRPVRIPTKEELAAIFNPPPLKKQKTSLSNSTKKPSKNLREHGDNTNRFQSPQPNKYLDAKVDHLNKRQQALSNAPLLNSVPVNIIPIIHPPSITTDFFTDVTTDLSDLNLLKQVHGIIEKFPPPIPPPIPKSRTPPTTKVTGKDPVSRRKPLLPPPPPLSSTSANNFDDANDEDGGNGKGEGQEEGEGEGEAEEADIEVEADVDVDEEEQEEDDDEDELSEFEKGGIMVPFIYPPPPVVDFDTLPYSLASFKKRFKEQLSKQFPKNGEVGEKDSTSNDKNSPLTSTPTMTPTPTPTPATVPEPEVAPVRRRGRKPKMAQQPFTTTPVKKETNTTSKQRGSKDVTKSKLPVQNEASSSQPPPPPPPTPPSSDKERIQVQQSSSQPPLPAQPSNKVWIQAPPLPFPPPNFMAYPLSAQYSSLTPEEVFESFIEANQNLPRTDMVVASAAGSIADMRLQAKEEGFCFKEHEKLFKLNKDENGIDAGQLETKEKVSDEESAMNEGELEMKKYYENISNETYKDQYEEEWKTEDIFDQKYMDPIFTKVDPRYSNMRKSAGKVKFAKRMVENEYSYPNEAMKGLERINRTEVFPTHYREITLTTGSNKQRRRKNLKKSLENYIDFEKSNGEDIYHSKKYHLLRRLKNLQNCNIGYTTSPISVGDSELSNFMEHFQVERDYSLVKLKLFEKYELLKNSLGFYHDSNYVYKHLNLILINKLEKLKNFFEYQRDLFQECLDQDDKKRDIFNIESKESSKLFGGITNVILQEQQQQQQLLFLLQQQQQQQQQQQSTEGKHGGGISKLNQSSSKTHTNNKIPIVHDFMPLITQREFSIITSDLPRKQKSDVKASSSAMKHKIFNNPLYDRVMITSGSDTNASDSNTITSASGSSPNHPLKRRGRRAATSTSAANGAAAASATTIQTSSSLSAAAAAAASLSGSDRNGPLNSMPFPYDLDSGSIGIKGDKFVDGNLEQKYSETGLLTKITKHFCGPMGAKSDELINDLKSMGIETRWPIGK</sequence>
<name>A0AAI9SWV2_9ASCO</name>
<evidence type="ECO:0000313" key="3">
    <source>
        <dbReference type="Proteomes" id="UP001202479"/>
    </source>
</evidence>
<reference evidence="2" key="1">
    <citation type="journal article" date="2022" name="DNA Res.">
        <title>Genome analysis of five recently described species of the CUG-Ser clade uncovers Candida theae as a new hybrid lineage with pathogenic potential in the Candida parapsilosis species complex.</title>
        <authorList>
            <person name="Mixao V."/>
            <person name="Del Olmo V."/>
            <person name="Hegedusova E."/>
            <person name="Saus E."/>
            <person name="Pryszcz L."/>
            <person name="Cillingova A."/>
            <person name="Nosek J."/>
            <person name="Gabaldon T."/>
        </authorList>
    </citation>
    <scope>NUCLEOTIDE SEQUENCE</scope>
    <source>
        <strain evidence="2">CBS 10844</strain>
    </source>
</reference>
<feature type="compositionally biased region" description="Pro residues" evidence="1">
    <location>
        <begin position="368"/>
        <end position="378"/>
    </location>
</feature>
<feature type="compositionally biased region" description="Pro residues" evidence="1">
    <location>
        <begin position="131"/>
        <end position="140"/>
    </location>
</feature>
<evidence type="ECO:0000313" key="2">
    <source>
        <dbReference type="EMBL" id="KAI3404206.2"/>
    </source>
</evidence>
<accession>A0AAI9SWV2</accession>
<feature type="region of interest" description="Disordered" evidence="1">
    <location>
        <begin position="20"/>
        <end position="64"/>
    </location>
</feature>
<dbReference type="EMBL" id="JAHUZD010000106">
    <property type="protein sequence ID" value="KAI3404206.2"/>
    <property type="molecule type" value="Genomic_DNA"/>
</dbReference>
<feature type="compositionally biased region" description="Low complexity" evidence="1">
    <location>
        <begin position="905"/>
        <end position="915"/>
    </location>
</feature>
<dbReference type="AlphaFoldDB" id="A0AAI9SWV2"/>
<feature type="compositionally biased region" description="Acidic residues" evidence="1">
    <location>
        <begin position="193"/>
        <end position="230"/>
    </location>
</feature>